<comment type="caution">
    <text evidence="11">The sequence shown here is derived from an EMBL/GenBank/DDBJ whole genome shotgun (WGS) entry which is preliminary data.</text>
</comment>
<reference evidence="11" key="1">
    <citation type="submission" date="2013-03" db="EMBL/GenBank/DDBJ databases">
        <title>Genome Sequence of the Profundibacterium mesophilum strain KAUST100406-0324T from Red Sea, a novel genus in the family Rhodobacteraceae.</title>
        <authorList>
            <person name="Essack M."/>
            <person name="Alam I."/>
            <person name="Lafi F."/>
            <person name="Alawi W."/>
            <person name="Kamanu F."/>
            <person name="Al-Suwailem A."/>
            <person name="Lee O.O."/>
            <person name="Xu Y."/>
            <person name="Bajic V."/>
            <person name="Qian P.-Y."/>
            <person name="Archer J."/>
        </authorList>
    </citation>
    <scope>NUCLEOTIDE SEQUENCE</scope>
    <source>
        <strain evidence="11">KAUST100406-0324</strain>
    </source>
</reference>
<evidence type="ECO:0000256" key="8">
    <source>
        <dbReference type="ARBA" id="ARBA00022989"/>
    </source>
</evidence>
<keyword evidence="12" id="KW-1185">Reference proteome</keyword>
<dbReference type="EMBL" id="APKE01000022">
    <property type="protein sequence ID" value="KAF0675835.1"/>
    <property type="molecule type" value="Genomic_DNA"/>
</dbReference>
<keyword evidence="6" id="KW-0812">Transmembrane</keyword>
<keyword evidence="5" id="KW-0997">Cell inner membrane</keyword>
<keyword evidence="7" id="KW-0653">Protein transport</keyword>
<protein>
    <submittedName>
        <fullName evidence="11">Type II secretion system protein M</fullName>
    </submittedName>
</protein>
<evidence type="ECO:0000256" key="9">
    <source>
        <dbReference type="ARBA" id="ARBA00023136"/>
    </source>
</evidence>
<evidence type="ECO:0000256" key="5">
    <source>
        <dbReference type="ARBA" id="ARBA00022519"/>
    </source>
</evidence>
<evidence type="ECO:0000256" key="3">
    <source>
        <dbReference type="ARBA" id="ARBA00022448"/>
    </source>
</evidence>
<organism evidence="11 12">
    <name type="scientific">Profundibacterium mesophilum KAUST100406-0324</name>
    <dbReference type="NCBI Taxonomy" id="1037889"/>
    <lineage>
        <taxon>Bacteria</taxon>
        <taxon>Pseudomonadati</taxon>
        <taxon>Pseudomonadota</taxon>
        <taxon>Alphaproteobacteria</taxon>
        <taxon>Rhodobacterales</taxon>
        <taxon>Roseobacteraceae</taxon>
        <taxon>Profundibacterium</taxon>
    </lineage>
</organism>
<proteinExistence type="inferred from homology"/>
<dbReference type="Gene3D" id="3.30.1360.100">
    <property type="entry name" value="General secretion pathway protein M, EpsM"/>
    <property type="match status" value="1"/>
</dbReference>
<dbReference type="GO" id="GO:0005886">
    <property type="term" value="C:plasma membrane"/>
    <property type="evidence" value="ECO:0007669"/>
    <property type="project" value="UniProtKB-SubCell"/>
</dbReference>
<feature type="region of interest" description="Disordered" evidence="10">
    <location>
        <begin position="60"/>
        <end position="80"/>
    </location>
</feature>
<gene>
    <name evidence="11" type="primary">xcpZ</name>
    <name evidence="11" type="ORF">PMES_01921</name>
</gene>
<dbReference type="InterPro" id="IPR023229">
    <property type="entry name" value="T2SS_M_periplasmic_sf"/>
</dbReference>
<keyword evidence="8" id="KW-1133">Transmembrane helix</keyword>
<evidence type="ECO:0000313" key="11">
    <source>
        <dbReference type="EMBL" id="KAF0675835.1"/>
    </source>
</evidence>
<dbReference type="RefSeq" id="WP_159965478.1">
    <property type="nucleotide sequence ID" value="NZ_APKE01000022.1"/>
</dbReference>
<dbReference type="SUPFAM" id="SSF103054">
    <property type="entry name" value="General secretion pathway protein M, EpsM"/>
    <property type="match status" value="1"/>
</dbReference>
<dbReference type="AlphaFoldDB" id="A0A921NUP5"/>
<keyword evidence="9" id="KW-0472">Membrane</keyword>
<dbReference type="Proteomes" id="UP000698242">
    <property type="component" value="Unassembled WGS sequence"/>
</dbReference>
<dbReference type="GO" id="GO:0015628">
    <property type="term" value="P:protein secretion by the type II secretion system"/>
    <property type="evidence" value="ECO:0007669"/>
    <property type="project" value="InterPro"/>
</dbReference>
<evidence type="ECO:0000256" key="7">
    <source>
        <dbReference type="ARBA" id="ARBA00022927"/>
    </source>
</evidence>
<dbReference type="OrthoDB" id="7778866at2"/>
<evidence type="ECO:0000256" key="1">
    <source>
        <dbReference type="ARBA" id="ARBA00004377"/>
    </source>
</evidence>
<accession>A0A921NUP5</accession>
<evidence type="ECO:0000256" key="10">
    <source>
        <dbReference type="SAM" id="MobiDB-lite"/>
    </source>
</evidence>
<evidence type="ECO:0000256" key="6">
    <source>
        <dbReference type="ARBA" id="ARBA00022692"/>
    </source>
</evidence>
<comment type="similarity">
    <text evidence="2">Belongs to the GSP M family.</text>
</comment>
<dbReference type="InterPro" id="IPR007690">
    <property type="entry name" value="T2SS_GspM"/>
</dbReference>
<evidence type="ECO:0000256" key="4">
    <source>
        <dbReference type="ARBA" id="ARBA00022475"/>
    </source>
</evidence>
<name>A0A921NUP5_9RHOB</name>
<comment type="subcellular location">
    <subcellularLocation>
        <location evidence="1">Cell inner membrane</location>
        <topology evidence="1">Single-pass membrane protein</topology>
    </subcellularLocation>
</comment>
<keyword evidence="4" id="KW-1003">Cell membrane</keyword>
<evidence type="ECO:0000256" key="2">
    <source>
        <dbReference type="ARBA" id="ARBA00010637"/>
    </source>
</evidence>
<dbReference type="GO" id="GO:0015627">
    <property type="term" value="C:type II protein secretion system complex"/>
    <property type="evidence" value="ECO:0007669"/>
    <property type="project" value="InterPro"/>
</dbReference>
<keyword evidence="3" id="KW-0813">Transport</keyword>
<dbReference type="Pfam" id="PF04612">
    <property type="entry name" value="T2SSM"/>
    <property type="match status" value="1"/>
</dbReference>
<sequence length="151" mass="15801">MGALSRLTARERLLLAAGAAALALFAAVQMVWLPLQERAAVHRGEIAAYLELTAAARDAAARPARPAPPPPLEPAASRVTRSAEAAGLTLTRLEPQAAGVTVLLAEARFAPLVDWLAALEAEDGLKVTAAEIDRRLEPGSVSARITLEGVR</sequence>
<evidence type="ECO:0000313" key="12">
    <source>
        <dbReference type="Proteomes" id="UP000698242"/>
    </source>
</evidence>